<accession>A0A2P2PCP9</accession>
<proteinExistence type="predicted"/>
<protein>
    <submittedName>
        <fullName evidence="1">Uncharacterized protein</fullName>
    </submittedName>
</protein>
<organism evidence="1">
    <name type="scientific">Rhizophora mucronata</name>
    <name type="common">Asiatic mangrove</name>
    <dbReference type="NCBI Taxonomy" id="61149"/>
    <lineage>
        <taxon>Eukaryota</taxon>
        <taxon>Viridiplantae</taxon>
        <taxon>Streptophyta</taxon>
        <taxon>Embryophyta</taxon>
        <taxon>Tracheophyta</taxon>
        <taxon>Spermatophyta</taxon>
        <taxon>Magnoliopsida</taxon>
        <taxon>eudicotyledons</taxon>
        <taxon>Gunneridae</taxon>
        <taxon>Pentapetalae</taxon>
        <taxon>rosids</taxon>
        <taxon>fabids</taxon>
        <taxon>Malpighiales</taxon>
        <taxon>Rhizophoraceae</taxon>
        <taxon>Rhizophora</taxon>
    </lineage>
</organism>
<evidence type="ECO:0000313" key="1">
    <source>
        <dbReference type="EMBL" id="MBX52505.1"/>
    </source>
</evidence>
<name>A0A2P2PCP9_RHIMU</name>
<reference evidence="1" key="1">
    <citation type="submission" date="2018-02" db="EMBL/GenBank/DDBJ databases">
        <title>Rhizophora mucronata_Transcriptome.</title>
        <authorList>
            <person name="Meera S.P."/>
            <person name="Sreeshan A."/>
            <person name="Augustine A."/>
        </authorList>
    </citation>
    <scope>NUCLEOTIDE SEQUENCE</scope>
    <source>
        <tissue evidence="1">Leaf</tissue>
    </source>
</reference>
<dbReference type="EMBL" id="GGEC01072021">
    <property type="protein sequence ID" value="MBX52505.1"/>
    <property type="molecule type" value="Transcribed_RNA"/>
</dbReference>
<sequence>MNFEISKLTYDMSRMTEMAD</sequence>
<dbReference type="AlphaFoldDB" id="A0A2P2PCP9"/>